<evidence type="ECO:0000256" key="1">
    <source>
        <dbReference type="SAM" id="MobiDB-lite"/>
    </source>
</evidence>
<dbReference type="EMBL" id="BAAALF010000025">
    <property type="protein sequence ID" value="GAA1230088.1"/>
    <property type="molecule type" value="Genomic_DNA"/>
</dbReference>
<comment type="caution">
    <text evidence="3">The sequence shown here is derived from an EMBL/GenBank/DDBJ whole genome shotgun (WGS) entry which is preliminary data.</text>
</comment>
<gene>
    <name evidence="3" type="ORF">GCM10009665_20650</name>
</gene>
<accession>A0ABP4GMA5</accession>
<keyword evidence="2" id="KW-0732">Signal</keyword>
<evidence type="ECO:0000313" key="3">
    <source>
        <dbReference type="EMBL" id="GAA1230088.1"/>
    </source>
</evidence>
<reference evidence="4" key="1">
    <citation type="journal article" date="2019" name="Int. J. Syst. Evol. Microbiol.">
        <title>The Global Catalogue of Microorganisms (GCM) 10K type strain sequencing project: providing services to taxonomists for standard genome sequencing and annotation.</title>
        <authorList>
            <consortium name="The Broad Institute Genomics Platform"/>
            <consortium name="The Broad Institute Genome Sequencing Center for Infectious Disease"/>
            <person name="Wu L."/>
            <person name="Ma J."/>
        </authorList>
    </citation>
    <scope>NUCLEOTIDE SEQUENCE [LARGE SCALE GENOMIC DNA]</scope>
    <source>
        <strain evidence="4">JCM 13004</strain>
    </source>
</reference>
<feature type="chain" id="PRO_5045593502" evidence="2">
    <location>
        <begin position="29"/>
        <end position="232"/>
    </location>
</feature>
<dbReference type="Proteomes" id="UP001500037">
    <property type="component" value="Unassembled WGS sequence"/>
</dbReference>
<sequence length="232" mass="23018">MRRNKALLRPRAVGLGAAVLLTLLSAGCADGSAGASARLATSAPGAGDAAGGGPLASPGSIGGGDGGSTGPGTGGSGGTGASGAGGAGSAPTSGPQQAEGRVVLRAYQDWWAAQVRAYDGSDPNGAQVRLYSSGTALGQILVSLHALHQAKLVMTGQPVTAPVLQRIDVNGSPQSAVIADCVDVSGWHQAAADGSLKDAPQRLTRYPATVVLRTIGSTWMVFEFNRETGRTC</sequence>
<feature type="compositionally biased region" description="Gly residues" evidence="1">
    <location>
        <begin position="48"/>
        <end position="88"/>
    </location>
</feature>
<name>A0ABP4GMA5_9ACTN</name>
<feature type="compositionally biased region" description="Low complexity" evidence="1">
    <location>
        <begin position="38"/>
        <end position="47"/>
    </location>
</feature>
<organism evidence="3 4">
    <name type="scientific">Kitasatospora nipponensis</name>
    <dbReference type="NCBI Taxonomy" id="258049"/>
    <lineage>
        <taxon>Bacteria</taxon>
        <taxon>Bacillati</taxon>
        <taxon>Actinomycetota</taxon>
        <taxon>Actinomycetes</taxon>
        <taxon>Kitasatosporales</taxon>
        <taxon>Streptomycetaceae</taxon>
        <taxon>Kitasatospora</taxon>
    </lineage>
</organism>
<feature type="signal peptide" evidence="2">
    <location>
        <begin position="1"/>
        <end position="28"/>
    </location>
</feature>
<feature type="region of interest" description="Disordered" evidence="1">
    <location>
        <begin position="38"/>
        <end position="98"/>
    </location>
</feature>
<evidence type="ECO:0000256" key="2">
    <source>
        <dbReference type="SAM" id="SignalP"/>
    </source>
</evidence>
<proteinExistence type="predicted"/>
<evidence type="ECO:0000313" key="4">
    <source>
        <dbReference type="Proteomes" id="UP001500037"/>
    </source>
</evidence>
<protein>
    <submittedName>
        <fullName evidence="3">Uncharacterized protein</fullName>
    </submittedName>
</protein>
<keyword evidence="4" id="KW-1185">Reference proteome</keyword>
<dbReference type="PROSITE" id="PS51257">
    <property type="entry name" value="PROKAR_LIPOPROTEIN"/>
    <property type="match status" value="1"/>
</dbReference>